<feature type="compositionally biased region" description="Low complexity" evidence="2">
    <location>
        <begin position="403"/>
        <end position="435"/>
    </location>
</feature>
<dbReference type="GeneID" id="89953153"/>
<dbReference type="Proteomes" id="UP001304243">
    <property type="component" value="Unassembled WGS sequence"/>
</dbReference>
<dbReference type="Gene3D" id="1.10.555.10">
    <property type="entry name" value="Rho GTPase activation protein"/>
    <property type="match status" value="1"/>
</dbReference>
<reference evidence="4 5" key="1">
    <citation type="submission" date="2022-11" db="EMBL/GenBank/DDBJ databases">
        <title>Mucor velutinosus strain NIH1002 WGS.</title>
        <authorList>
            <person name="Subramanian P."/>
            <person name="Mullikin J.C."/>
            <person name="Segre J.A."/>
            <person name="Zelazny A.M."/>
        </authorList>
    </citation>
    <scope>NUCLEOTIDE SEQUENCE [LARGE SCALE GENOMIC DNA]</scope>
    <source>
        <strain evidence="4 5">NIH1002</strain>
    </source>
</reference>
<dbReference type="PROSITE" id="PS50238">
    <property type="entry name" value="RHOGAP"/>
    <property type="match status" value="1"/>
</dbReference>
<feature type="compositionally biased region" description="Low complexity" evidence="2">
    <location>
        <begin position="531"/>
        <end position="545"/>
    </location>
</feature>
<feature type="compositionally biased region" description="Polar residues" evidence="2">
    <location>
        <begin position="34"/>
        <end position="50"/>
    </location>
</feature>
<evidence type="ECO:0000259" key="3">
    <source>
        <dbReference type="PROSITE" id="PS50238"/>
    </source>
</evidence>
<dbReference type="InterPro" id="IPR000198">
    <property type="entry name" value="RhoGAP_dom"/>
</dbReference>
<dbReference type="EC" id="3.1.3.16" evidence="4"/>
<name>A0AAN7DNG0_9FUNG</name>
<evidence type="ECO:0000256" key="1">
    <source>
        <dbReference type="ARBA" id="ARBA00022468"/>
    </source>
</evidence>
<dbReference type="AlphaFoldDB" id="A0AAN7DNG0"/>
<dbReference type="Pfam" id="PF00620">
    <property type="entry name" value="RhoGAP"/>
    <property type="match status" value="1"/>
</dbReference>
<feature type="region of interest" description="Disordered" evidence="2">
    <location>
        <begin position="524"/>
        <end position="545"/>
    </location>
</feature>
<protein>
    <submittedName>
        <fullName evidence="4">CTD phosphatase Fcp1</fullName>
        <ecNumber evidence="4">3.1.3.16</ecNumber>
    </submittedName>
</protein>
<dbReference type="GO" id="GO:0004722">
    <property type="term" value="F:protein serine/threonine phosphatase activity"/>
    <property type="evidence" value="ECO:0007669"/>
    <property type="project" value="UniProtKB-EC"/>
</dbReference>
<dbReference type="PANTHER" id="PTHR23176">
    <property type="entry name" value="RHO/RAC/CDC GTPASE-ACTIVATING PROTEIN"/>
    <property type="match status" value="1"/>
</dbReference>
<sequence>MRRNSALSDTNSDSSMSSAFSAYSADDLTEDRTPTSNSKQFFTNLVQKTRSQVEQKTSEINATMQEKLPEWKQRGAMYSSKAKETGIEWSRRGKEAVDRWKKDRAEENAHNSNSRQSSSSSSISQSENAVFGMPLEVAVALTKIDADDLIPAVFKRCIEYLDHVGIHEVGLYRIPGSTITVNKLRAVFNDGSDIDFDTTQPDPHAVGTLLKMYLRELPEPIIPLELNHEYSQQFMQSIKSSNEGDRKAMEDTINVTTSLSTVETSKLPPISPELLNTVKSITSRLPIYNFCLLQLLCKHLKNVADHESENRMSISNLAVIFIPTLNIGRALFHCMVEHYQDLFEGIKKTKAPPPPLPQKPRNLSISSADHAITPPSLPPTNSPRRIFHAKTMSDTDLMKRPMTATTATATSSHSSSSTNSNRTTNCNNTPPSSIKIPPPKPSRSPAAHSQQQQHLPPRPPQAPPVKPRSKSVSSPHRVVQQQQQQQQHQQQQQLVQKQQANSEEAFWKQSGRVEAIGKQFETLMNSNITMSSPTSFSASSSSLRK</sequence>
<dbReference type="GO" id="GO:0005096">
    <property type="term" value="F:GTPase activator activity"/>
    <property type="evidence" value="ECO:0007669"/>
    <property type="project" value="UniProtKB-KW"/>
</dbReference>
<keyword evidence="5" id="KW-1185">Reference proteome</keyword>
<gene>
    <name evidence="4" type="primary">fcp1_2</name>
    <name evidence="4" type="ORF">ATC70_009467</name>
</gene>
<feature type="compositionally biased region" description="Basic and acidic residues" evidence="2">
    <location>
        <begin position="99"/>
        <end position="109"/>
    </location>
</feature>
<dbReference type="SUPFAM" id="SSF48350">
    <property type="entry name" value="GTPase activation domain, GAP"/>
    <property type="match status" value="1"/>
</dbReference>
<dbReference type="GO" id="GO:0005737">
    <property type="term" value="C:cytoplasm"/>
    <property type="evidence" value="ECO:0007669"/>
    <property type="project" value="TreeGrafter"/>
</dbReference>
<dbReference type="GO" id="GO:0007165">
    <property type="term" value="P:signal transduction"/>
    <property type="evidence" value="ECO:0007669"/>
    <property type="project" value="InterPro"/>
</dbReference>
<feature type="region of interest" description="Disordered" evidence="2">
    <location>
        <begin position="99"/>
        <end position="125"/>
    </location>
</feature>
<evidence type="ECO:0000313" key="5">
    <source>
        <dbReference type="Proteomes" id="UP001304243"/>
    </source>
</evidence>
<feature type="region of interest" description="Disordered" evidence="2">
    <location>
        <begin position="349"/>
        <end position="503"/>
    </location>
</feature>
<feature type="compositionally biased region" description="Pro residues" evidence="2">
    <location>
        <begin position="456"/>
        <end position="466"/>
    </location>
</feature>
<dbReference type="PANTHER" id="PTHR23176:SF0">
    <property type="entry name" value="RHO GTPASE ACTIVATING PROTEIN AT 19D, ISOFORM D"/>
    <property type="match status" value="1"/>
</dbReference>
<feature type="domain" description="Rho-GAP" evidence="3">
    <location>
        <begin position="133"/>
        <end position="354"/>
    </location>
</feature>
<dbReference type="RefSeq" id="XP_064685901.1">
    <property type="nucleotide sequence ID" value="XM_064828699.1"/>
</dbReference>
<comment type="caution">
    <text evidence="4">The sequence shown here is derived from an EMBL/GenBank/DDBJ whole genome shotgun (WGS) entry which is preliminary data.</text>
</comment>
<accession>A0AAN7DNG0</accession>
<feature type="compositionally biased region" description="Low complexity" evidence="2">
    <location>
        <begin position="111"/>
        <end position="125"/>
    </location>
</feature>
<feature type="region of interest" description="Disordered" evidence="2">
    <location>
        <begin position="25"/>
        <end position="68"/>
    </location>
</feature>
<dbReference type="InterPro" id="IPR008936">
    <property type="entry name" value="Rho_GTPase_activation_prot"/>
</dbReference>
<dbReference type="SMART" id="SM00324">
    <property type="entry name" value="RhoGAP"/>
    <property type="match status" value="1"/>
</dbReference>
<dbReference type="EMBL" id="JASEJX010000012">
    <property type="protein sequence ID" value="KAK4519235.1"/>
    <property type="molecule type" value="Genomic_DNA"/>
</dbReference>
<proteinExistence type="predicted"/>
<organism evidence="4 5">
    <name type="scientific">Mucor velutinosus</name>
    <dbReference type="NCBI Taxonomy" id="708070"/>
    <lineage>
        <taxon>Eukaryota</taxon>
        <taxon>Fungi</taxon>
        <taxon>Fungi incertae sedis</taxon>
        <taxon>Mucoromycota</taxon>
        <taxon>Mucoromycotina</taxon>
        <taxon>Mucoromycetes</taxon>
        <taxon>Mucorales</taxon>
        <taxon>Mucorineae</taxon>
        <taxon>Mucoraceae</taxon>
        <taxon>Mucor</taxon>
    </lineage>
</organism>
<evidence type="ECO:0000313" key="4">
    <source>
        <dbReference type="EMBL" id="KAK4519235.1"/>
    </source>
</evidence>
<keyword evidence="1" id="KW-0343">GTPase activation</keyword>
<feature type="compositionally biased region" description="Low complexity" evidence="2">
    <location>
        <begin position="470"/>
        <end position="499"/>
    </location>
</feature>
<keyword evidence="4" id="KW-0378">Hydrolase</keyword>
<evidence type="ECO:0000256" key="2">
    <source>
        <dbReference type="SAM" id="MobiDB-lite"/>
    </source>
</evidence>
<dbReference type="InterPro" id="IPR050729">
    <property type="entry name" value="Rho-GAP"/>
</dbReference>